<evidence type="ECO:0000256" key="4">
    <source>
        <dbReference type="SAM" id="Phobius"/>
    </source>
</evidence>
<evidence type="ECO:0000256" key="2">
    <source>
        <dbReference type="ARBA" id="ARBA00022737"/>
    </source>
</evidence>
<feature type="signal peptide" evidence="5">
    <location>
        <begin position="1"/>
        <end position="21"/>
    </location>
</feature>
<evidence type="ECO:0000256" key="1">
    <source>
        <dbReference type="ARBA" id="ARBA00022441"/>
    </source>
</evidence>
<evidence type="ECO:0000256" key="3">
    <source>
        <dbReference type="SAM" id="MobiDB-lite"/>
    </source>
</evidence>
<dbReference type="InterPro" id="IPR015915">
    <property type="entry name" value="Kelch-typ_b-propeller"/>
</dbReference>
<dbReference type="Gene3D" id="2.120.10.80">
    <property type="entry name" value="Kelch-type beta propeller"/>
    <property type="match status" value="1"/>
</dbReference>
<sequence>MIASALATVTIWAILVDHALGACSTWQKQVNVSMCNWQGVRELSQALMLNESYRGFADGCVNYANDGNFQGFIYSLNLSTPFNTSSDFLAVLNNETIAGGTANNLAPNYIDGVMFSNQNEFYLYGGMPRLTNSSDQPPADQILSFEGYQYGAYRNNWGPGWHSEKLSSNVTRYITNGAGVSAPSENLGFYFSGMRDSNWGSITYDQLNANMTANTMITVDMSKMGDAAWRNQSLPAEVPGRANAELVWVPVSDSGVLVAIGGVVNPAQFYPNTGLNTSQTETSQKVSPSFMKTLPIFDVKTQTWFLQNTTGNIPPQLTQFCSVLASAPDDSSHNIYIYGGYDGIDLSSIPSDDVYVLSLPSFQWIKVYNGTNSHGRSGHRCLKIYPDQMMTLGGVRNGATECLEGGVIGTFNLNTLEFQDKYDPTRWSEYKVPSKITAKIGGSSSGGATKTAPETWNNSTLATIFSKPYSKTIRDYWPYGVADGTQANKTSEQSDRHFPKWAAAVLGILLGLLVIGAIAFGLWFWSRRQQQREDSLPPSFCKTNGPREADSTEVSHLMYGAGPTSPRPGPQSVSTGRRTEITAPSSIQGSFLTSVSPRTVESGGGAVHELQDSSPIELATPYNVQSDTPVVTPITTHSSPISPATPADDSGTTVRPATFRTPSTASSIPSLSIDTMIGGRRSYVQEKRDSRNMLQLGHGSEVSDSDAGEDGRRRKIGQAIPEDDLYIRSGV</sequence>
<dbReference type="AlphaFoldDB" id="A0A9W9WTY7"/>
<dbReference type="PANTHER" id="PTHR46228:SF2">
    <property type="entry name" value="KELCH REPEAT PROTEIN (AFU_ORTHOLOGUE AFUA_4G14350)"/>
    <property type="match status" value="1"/>
</dbReference>
<accession>A0A9W9WTY7</accession>
<dbReference type="RefSeq" id="XP_056786966.1">
    <property type="nucleotide sequence ID" value="XM_056937874.1"/>
</dbReference>
<dbReference type="EMBL" id="JAPWDQ010000012">
    <property type="protein sequence ID" value="KAJ5475208.1"/>
    <property type="molecule type" value="Genomic_DNA"/>
</dbReference>
<dbReference type="SUPFAM" id="SSF50965">
    <property type="entry name" value="Galactose oxidase, central domain"/>
    <property type="match status" value="1"/>
</dbReference>
<keyword evidence="2" id="KW-0677">Repeat</keyword>
<keyword evidence="1" id="KW-0880">Kelch repeat</keyword>
<feature type="chain" id="PRO_5040830342" description="Galactose oxidase/kelch, beta-propeller" evidence="5">
    <location>
        <begin position="22"/>
        <end position="731"/>
    </location>
</feature>
<keyword evidence="4" id="KW-0812">Transmembrane</keyword>
<evidence type="ECO:0000256" key="5">
    <source>
        <dbReference type="SAM" id="SignalP"/>
    </source>
</evidence>
<keyword evidence="7" id="KW-1185">Reference proteome</keyword>
<keyword evidence="5" id="KW-0732">Signal</keyword>
<feature type="compositionally biased region" description="Polar residues" evidence="3">
    <location>
        <begin position="650"/>
        <end position="671"/>
    </location>
</feature>
<evidence type="ECO:0008006" key="8">
    <source>
        <dbReference type="Google" id="ProtNLM"/>
    </source>
</evidence>
<reference evidence="6" key="2">
    <citation type="journal article" date="2023" name="IMA Fungus">
        <title>Comparative genomic study of the Penicillium genus elucidates a diverse pangenome and 15 lateral gene transfer events.</title>
        <authorList>
            <person name="Petersen C."/>
            <person name="Sorensen T."/>
            <person name="Nielsen M.R."/>
            <person name="Sondergaard T.E."/>
            <person name="Sorensen J.L."/>
            <person name="Fitzpatrick D.A."/>
            <person name="Frisvad J.C."/>
            <person name="Nielsen K.L."/>
        </authorList>
    </citation>
    <scope>NUCLEOTIDE SEQUENCE</scope>
    <source>
        <strain evidence="6">IBT 30728</strain>
    </source>
</reference>
<dbReference type="PANTHER" id="PTHR46228">
    <property type="entry name" value="KELCH DOMAIN-CONTAINING PROTEIN"/>
    <property type="match status" value="1"/>
</dbReference>
<proteinExistence type="predicted"/>
<comment type="caution">
    <text evidence="6">The sequence shown here is derived from an EMBL/GenBank/DDBJ whole genome shotgun (WGS) entry which is preliminary data.</text>
</comment>
<evidence type="ECO:0000313" key="6">
    <source>
        <dbReference type="EMBL" id="KAJ5475208.1"/>
    </source>
</evidence>
<dbReference type="GeneID" id="81628124"/>
<feature type="transmembrane region" description="Helical" evidence="4">
    <location>
        <begin position="501"/>
        <end position="525"/>
    </location>
</feature>
<keyword evidence="4" id="KW-1133">Transmembrane helix</keyword>
<gene>
    <name evidence="6" type="ORF">N7539_008274</name>
</gene>
<keyword evidence="4" id="KW-0472">Membrane</keyword>
<evidence type="ECO:0000313" key="7">
    <source>
        <dbReference type="Proteomes" id="UP001148312"/>
    </source>
</evidence>
<feature type="region of interest" description="Disordered" evidence="3">
    <location>
        <begin position="686"/>
        <end position="731"/>
    </location>
</feature>
<name>A0A9W9WTY7_9EURO</name>
<dbReference type="Proteomes" id="UP001148312">
    <property type="component" value="Unassembled WGS sequence"/>
</dbReference>
<reference evidence="6" key="1">
    <citation type="submission" date="2022-12" db="EMBL/GenBank/DDBJ databases">
        <authorList>
            <person name="Petersen C."/>
        </authorList>
    </citation>
    <scope>NUCLEOTIDE SEQUENCE</scope>
    <source>
        <strain evidence="6">IBT 30728</strain>
    </source>
</reference>
<organism evidence="6 7">
    <name type="scientific">Penicillium diatomitis</name>
    <dbReference type="NCBI Taxonomy" id="2819901"/>
    <lineage>
        <taxon>Eukaryota</taxon>
        <taxon>Fungi</taxon>
        <taxon>Dikarya</taxon>
        <taxon>Ascomycota</taxon>
        <taxon>Pezizomycotina</taxon>
        <taxon>Eurotiomycetes</taxon>
        <taxon>Eurotiomycetidae</taxon>
        <taxon>Eurotiales</taxon>
        <taxon>Aspergillaceae</taxon>
        <taxon>Penicillium</taxon>
    </lineage>
</organism>
<dbReference type="InterPro" id="IPR011043">
    <property type="entry name" value="Gal_Oxase/kelch_b-propeller"/>
</dbReference>
<feature type="region of interest" description="Disordered" evidence="3">
    <location>
        <begin position="636"/>
        <end position="671"/>
    </location>
</feature>
<protein>
    <recommendedName>
        <fullName evidence="8">Galactose oxidase/kelch, beta-propeller</fullName>
    </recommendedName>
</protein>